<feature type="region of interest" description="Disordered" evidence="1">
    <location>
        <begin position="57"/>
        <end position="87"/>
    </location>
</feature>
<evidence type="ECO:0008006" key="4">
    <source>
        <dbReference type="Google" id="ProtNLM"/>
    </source>
</evidence>
<sequence>MILFESLIDKSKLDGQPELFVHFIPDKNNNTLTIIDSGIGMTKAECHIPGRCGMLQSTPLRGPTSSSAHSRTTRQNGSNTKLSHTGISSSVSRYCPCWAPLCPHSFVSGNSRATSQ</sequence>
<gene>
    <name evidence="2" type="ORF">CURHAP_LOCUS18750</name>
</gene>
<proteinExistence type="predicted"/>
<accession>A0A6J5UAN9</accession>
<evidence type="ECO:0000256" key="1">
    <source>
        <dbReference type="SAM" id="MobiDB-lite"/>
    </source>
</evidence>
<dbReference type="Proteomes" id="UP000507222">
    <property type="component" value="Unassembled WGS sequence"/>
</dbReference>
<name>A0A6J5UAN9_PRUAR</name>
<reference evidence="2 3" key="1">
    <citation type="submission" date="2020-05" db="EMBL/GenBank/DDBJ databases">
        <authorList>
            <person name="Campoy J."/>
            <person name="Schneeberger K."/>
            <person name="Spophaly S."/>
        </authorList>
    </citation>
    <scope>NUCLEOTIDE SEQUENCE [LARGE SCALE GENOMIC DNA]</scope>
    <source>
        <strain evidence="2">PruArmRojPasFocal</strain>
    </source>
</reference>
<dbReference type="AlphaFoldDB" id="A0A6J5UAN9"/>
<organism evidence="2 3">
    <name type="scientific">Prunus armeniaca</name>
    <name type="common">Apricot</name>
    <name type="synonym">Armeniaca vulgaris</name>
    <dbReference type="NCBI Taxonomy" id="36596"/>
    <lineage>
        <taxon>Eukaryota</taxon>
        <taxon>Viridiplantae</taxon>
        <taxon>Streptophyta</taxon>
        <taxon>Embryophyta</taxon>
        <taxon>Tracheophyta</taxon>
        <taxon>Spermatophyta</taxon>
        <taxon>Magnoliopsida</taxon>
        <taxon>eudicotyledons</taxon>
        <taxon>Gunneridae</taxon>
        <taxon>Pentapetalae</taxon>
        <taxon>rosids</taxon>
        <taxon>fabids</taxon>
        <taxon>Rosales</taxon>
        <taxon>Rosaceae</taxon>
        <taxon>Amygdaloideae</taxon>
        <taxon>Amygdaleae</taxon>
        <taxon>Prunus</taxon>
    </lineage>
</organism>
<protein>
    <recommendedName>
        <fullName evidence="4">Histidine kinase/HSP90-like ATPase domain-containing protein</fullName>
    </recommendedName>
</protein>
<evidence type="ECO:0000313" key="2">
    <source>
        <dbReference type="EMBL" id="CAB4272195.1"/>
    </source>
</evidence>
<dbReference type="InterPro" id="IPR036890">
    <property type="entry name" value="HATPase_C_sf"/>
</dbReference>
<dbReference type="EMBL" id="CAEKDK010000003">
    <property type="protein sequence ID" value="CAB4272195.1"/>
    <property type="molecule type" value="Genomic_DNA"/>
</dbReference>
<dbReference type="SUPFAM" id="SSF55874">
    <property type="entry name" value="ATPase domain of HSP90 chaperone/DNA topoisomerase II/histidine kinase"/>
    <property type="match status" value="1"/>
</dbReference>
<dbReference type="Gene3D" id="3.30.565.10">
    <property type="entry name" value="Histidine kinase-like ATPase, C-terminal domain"/>
    <property type="match status" value="1"/>
</dbReference>
<evidence type="ECO:0000313" key="3">
    <source>
        <dbReference type="Proteomes" id="UP000507222"/>
    </source>
</evidence>